<dbReference type="InterPro" id="IPR000653">
    <property type="entry name" value="DegT/StrS_aminotransferase"/>
</dbReference>
<dbReference type="InterPro" id="IPR020026">
    <property type="entry name" value="PseC"/>
</dbReference>
<dbReference type="Gene3D" id="3.90.1150.10">
    <property type="entry name" value="Aspartate Aminotransferase, domain 1"/>
    <property type="match status" value="1"/>
</dbReference>
<evidence type="ECO:0000313" key="3">
    <source>
        <dbReference type="EMBL" id="GAB0058354.1"/>
    </source>
</evidence>
<comment type="similarity">
    <text evidence="1 2">Belongs to the DegT/DnrJ/EryC1 family.</text>
</comment>
<dbReference type="InterPro" id="IPR015421">
    <property type="entry name" value="PyrdxlP-dep_Trfase_major"/>
</dbReference>
<comment type="caution">
    <text evidence="3">The sequence shown here is derived from an EMBL/GenBank/DDBJ whole genome shotgun (WGS) entry which is preliminary data.</text>
</comment>
<protein>
    <submittedName>
        <fullName evidence="3">UDP-4-amino-4, 6-dideoxy-N-acetyl-beta-L-altrosamine transaminase</fullName>
        <ecNumber evidence="3">2.6.1.92</ecNumber>
    </submittedName>
</protein>
<dbReference type="CDD" id="cd00616">
    <property type="entry name" value="AHBA_syn"/>
    <property type="match status" value="1"/>
</dbReference>
<dbReference type="NCBIfam" id="TIGR03588">
    <property type="entry name" value="PseC"/>
    <property type="match status" value="1"/>
</dbReference>
<dbReference type="PIRSF" id="PIRSF000390">
    <property type="entry name" value="PLP_StrS"/>
    <property type="match status" value="1"/>
</dbReference>
<dbReference type="SUPFAM" id="SSF53383">
    <property type="entry name" value="PLP-dependent transferases"/>
    <property type="match status" value="1"/>
</dbReference>
<name>A0ABQ0CBV4_9PROT</name>
<dbReference type="PANTHER" id="PTHR30244:SF34">
    <property type="entry name" value="DTDP-4-AMINO-4,6-DIDEOXYGALACTOSE TRANSAMINASE"/>
    <property type="match status" value="1"/>
</dbReference>
<organism evidence="3 4">
    <name type="scientific">Candidatus Magnetaquiglobus chichijimensis</name>
    <dbReference type="NCBI Taxonomy" id="3141448"/>
    <lineage>
        <taxon>Bacteria</taxon>
        <taxon>Pseudomonadati</taxon>
        <taxon>Pseudomonadota</taxon>
        <taxon>Magnetococcia</taxon>
        <taxon>Magnetococcales</taxon>
        <taxon>Candidatus Magnetaquicoccaceae</taxon>
        <taxon>Candidatus Magnetaquiglobus</taxon>
    </lineage>
</organism>
<keyword evidence="3" id="KW-0032">Aminotransferase</keyword>
<reference evidence="3 4" key="1">
    <citation type="submission" date="2024-09" db="EMBL/GenBank/DDBJ databases">
        <title>Draft genome sequence of Candidatus Magnetaquicoccaceae bacterium FCR-1.</title>
        <authorList>
            <person name="Shimoshige H."/>
            <person name="Shimamura S."/>
            <person name="Taoka A."/>
            <person name="Kobayashi H."/>
            <person name="Maekawa T."/>
        </authorList>
    </citation>
    <scope>NUCLEOTIDE SEQUENCE [LARGE SCALE GENOMIC DNA]</scope>
    <source>
        <strain evidence="3 4">FCR-1</strain>
    </source>
</reference>
<evidence type="ECO:0000256" key="2">
    <source>
        <dbReference type="RuleBase" id="RU004508"/>
    </source>
</evidence>
<evidence type="ECO:0000313" key="4">
    <source>
        <dbReference type="Proteomes" id="UP001628193"/>
    </source>
</evidence>
<dbReference type="EC" id="2.6.1.92" evidence="3"/>
<proteinExistence type="inferred from homology"/>
<dbReference type="InterPro" id="IPR015424">
    <property type="entry name" value="PyrdxlP-dep_Trfase"/>
</dbReference>
<evidence type="ECO:0000256" key="1">
    <source>
        <dbReference type="ARBA" id="ARBA00037999"/>
    </source>
</evidence>
<dbReference type="Gene3D" id="3.40.640.10">
    <property type="entry name" value="Type I PLP-dependent aspartate aminotransferase-like (Major domain)"/>
    <property type="match status" value="1"/>
</dbReference>
<gene>
    <name evidence="3" type="primary">pseC</name>
    <name evidence="3" type="ORF">SIID45300_02703</name>
</gene>
<dbReference type="EMBL" id="BAAFGK010000004">
    <property type="protein sequence ID" value="GAB0058354.1"/>
    <property type="molecule type" value="Genomic_DNA"/>
</dbReference>
<keyword evidence="2" id="KW-0663">Pyridoxal phosphate</keyword>
<dbReference type="Pfam" id="PF01041">
    <property type="entry name" value="DegT_DnrJ_EryC1"/>
    <property type="match status" value="1"/>
</dbReference>
<keyword evidence="4" id="KW-1185">Reference proteome</keyword>
<dbReference type="InterPro" id="IPR015422">
    <property type="entry name" value="PyrdxlP-dep_Trfase_small"/>
</dbReference>
<sequence length="387" mass="43845">MTIPYGRQHVTQADIDAVVEVLRSDWLTQGPMVPRFEQAVADHCQAAWAVAVNSATSGLHIACLSLGLGPEDWVWTSPMTFVASANCARYCGARVDFVDIDPVTYNMSIPALEKKLIDAEQTGKLPKILIPVHLCGQSCDMEAVDALRQRYGFRIIEDASHAIGGSYKNNPVGNCRYGDIAVFSFHPVKIITTGEGGMALTNDPILANRMRRLRSHGVSHQPAEMLSRPEHEIWNYQQLELGYNYRMTDIQAALGLSQLSQLDHFIQRRTEIAHRYDVQLRDLPITLPYRQHDIRSSLHLYPIRVSRERCGKTQRQVYESLKQGGVGVNVHYIPVYRQPYYEQQGFPVGYCPEAERYFQETVTLPIHPTLTEAEQDLVIHALRRLFT</sequence>
<dbReference type="GO" id="GO:0008483">
    <property type="term" value="F:transaminase activity"/>
    <property type="evidence" value="ECO:0007669"/>
    <property type="project" value="UniProtKB-KW"/>
</dbReference>
<accession>A0ABQ0CBV4</accession>
<dbReference type="Proteomes" id="UP001628193">
    <property type="component" value="Unassembled WGS sequence"/>
</dbReference>
<keyword evidence="3" id="KW-0808">Transferase</keyword>
<dbReference type="RefSeq" id="WP_420906028.1">
    <property type="nucleotide sequence ID" value="NZ_BAAFGK010000004.1"/>
</dbReference>
<dbReference type="PANTHER" id="PTHR30244">
    <property type="entry name" value="TRANSAMINASE"/>
    <property type="match status" value="1"/>
</dbReference>